<comment type="pathway">
    <text evidence="6">Amino-acid biosynthesis; L-threonine biosynthesis; L-threonine from L-aspartate: step 1/5.</text>
</comment>
<comment type="catalytic activity">
    <reaction evidence="26">
        <text>L-homoserine + NADP(+) = L-aspartate 4-semialdehyde + NADPH + H(+)</text>
        <dbReference type="Rhea" id="RHEA:15761"/>
        <dbReference type="ChEBI" id="CHEBI:15378"/>
        <dbReference type="ChEBI" id="CHEBI:57476"/>
        <dbReference type="ChEBI" id="CHEBI:57783"/>
        <dbReference type="ChEBI" id="CHEBI:58349"/>
        <dbReference type="ChEBI" id="CHEBI:537519"/>
        <dbReference type="EC" id="1.1.1.3"/>
    </reaction>
    <physiologicalReaction direction="right-to-left" evidence="26">
        <dbReference type="Rhea" id="RHEA:15763"/>
    </physiologicalReaction>
</comment>
<evidence type="ECO:0000256" key="18">
    <source>
        <dbReference type="ARBA" id="ARBA00023002"/>
    </source>
</evidence>
<evidence type="ECO:0000256" key="21">
    <source>
        <dbReference type="ARBA" id="ARBA00023154"/>
    </source>
</evidence>
<evidence type="ECO:0000259" key="29">
    <source>
        <dbReference type="Pfam" id="PF00742"/>
    </source>
</evidence>
<dbReference type="GO" id="GO:0046872">
    <property type="term" value="F:metal ion binding"/>
    <property type="evidence" value="ECO:0007669"/>
    <property type="project" value="UniProtKB-KW"/>
</dbReference>
<dbReference type="GO" id="GO:0050661">
    <property type="term" value="F:NADP binding"/>
    <property type="evidence" value="ECO:0007669"/>
    <property type="project" value="InterPro"/>
</dbReference>
<keyword evidence="23" id="KW-0511">Multifunctional enzyme</keyword>
<dbReference type="InterPro" id="IPR054352">
    <property type="entry name" value="ACT_Aspartokinase"/>
</dbReference>
<dbReference type="InterPro" id="IPR001342">
    <property type="entry name" value="HDH_cat"/>
</dbReference>
<dbReference type="GO" id="GO:0004072">
    <property type="term" value="F:aspartate kinase activity"/>
    <property type="evidence" value="ECO:0007669"/>
    <property type="project" value="UniProtKB-EC"/>
</dbReference>
<keyword evidence="20" id="KW-0915">Sodium</keyword>
<protein>
    <submittedName>
        <fullName evidence="32">Bifunctional aspartate kinase/homoserine dehydrogenase I</fullName>
        <ecNumber evidence="32">1.1.1.3</ecNumber>
        <ecNumber evidence="32">2.7.2.4</ecNumber>
    </submittedName>
</protein>
<dbReference type="PANTHER" id="PTHR43070">
    <property type="match status" value="1"/>
</dbReference>
<evidence type="ECO:0000256" key="20">
    <source>
        <dbReference type="ARBA" id="ARBA00023053"/>
    </source>
</evidence>
<evidence type="ECO:0000259" key="30">
    <source>
        <dbReference type="Pfam" id="PF03447"/>
    </source>
</evidence>
<dbReference type="GO" id="GO:0005524">
    <property type="term" value="F:ATP binding"/>
    <property type="evidence" value="ECO:0007669"/>
    <property type="project" value="UniProtKB-KW"/>
</dbReference>
<dbReference type="NCBIfam" id="NF006959">
    <property type="entry name" value="PRK09436.1"/>
    <property type="match status" value="1"/>
</dbReference>
<dbReference type="InterPro" id="IPR005106">
    <property type="entry name" value="Asp/hSer_DH_NAD-bd"/>
</dbReference>
<dbReference type="GO" id="GO:0004412">
    <property type="term" value="F:homoserine dehydrogenase activity"/>
    <property type="evidence" value="ECO:0007669"/>
    <property type="project" value="UniProtKB-EC"/>
</dbReference>
<evidence type="ECO:0000256" key="13">
    <source>
        <dbReference type="ARBA" id="ARBA00022723"/>
    </source>
</evidence>
<evidence type="ECO:0000256" key="7">
    <source>
        <dbReference type="ARBA" id="ARBA00007952"/>
    </source>
</evidence>
<dbReference type="InterPro" id="IPR019811">
    <property type="entry name" value="HDH_CS"/>
</dbReference>
<dbReference type="InterPro" id="IPR001048">
    <property type="entry name" value="Asp/Glu/Uridylate_kinase"/>
</dbReference>
<keyword evidence="11 32" id="KW-0808">Transferase</keyword>
<evidence type="ECO:0000256" key="6">
    <source>
        <dbReference type="ARBA" id="ARBA00005139"/>
    </source>
</evidence>
<evidence type="ECO:0000313" key="32">
    <source>
        <dbReference type="EMBL" id="HIT47639.1"/>
    </source>
</evidence>
<feature type="domain" description="Homoserine dehydrogenase catalytic" evidence="29">
    <location>
        <begin position="609"/>
        <end position="804"/>
    </location>
</feature>
<dbReference type="Gene3D" id="1.20.120.1320">
    <property type="entry name" value="Aspartokinase, catalytic domain"/>
    <property type="match status" value="1"/>
</dbReference>
<dbReference type="Pfam" id="PF00696">
    <property type="entry name" value="AA_kinase"/>
    <property type="match status" value="1"/>
</dbReference>
<feature type="domain" description="Aspartate/glutamate/uridylate kinase" evidence="28">
    <location>
        <begin position="2"/>
        <end position="278"/>
    </location>
</feature>
<dbReference type="InterPro" id="IPR036393">
    <property type="entry name" value="AceGlu_kinase-like_sf"/>
</dbReference>
<dbReference type="InterPro" id="IPR042199">
    <property type="entry name" value="AsparK_Bifunc_asparK/hSer_DH"/>
</dbReference>
<keyword evidence="18 32" id="KW-0560">Oxidoreductase</keyword>
<evidence type="ECO:0000256" key="14">
    <source>
        <dbReference type="ARBA" id="ARBA00022741"/>
    </source>
</evidence>
<dbReference type="Pfam" id="PF03447">
    <property type="entry name" value="NAD_binding_3"/>
    <property type="match status" value="1"/>
</dbReference>
<keyword evidence="10" id="KW-0028">Amino-acid biosynthesis</keyword>
<dbReference type="CDD" id="cd04243">
    <property type="entry name" value="AAK_AK-HSDH-like"/>
    <property type="match status" value="1"/>
</dbReference>
<dbReference type="EC" id="1.1.1.3" evidence="32"/>
<dbReference type="Gene3D" id="3.40.1160.10">
    <property type="entry name" value="Acetylglutamate kinase-like"/>
    <property type="match status" value="1"/>
</dbReference>
<evidence type="ECO:0000256" key="27">
    <source>
        <dbReference type="ARBA" id="ARBA00049031"/>
    </source>
</evidence>
<evidence type="ECO:0000256" key="19">
    <source>
        <dbReference type="ARBA" id="ARBA00023027"/>
    </source>
</evidence>
<dbReference type="InterPro" id="IPR018042">
    <property type="entry name" value="Aspartate_kinase_CS"/>
</dbReference>
<dbReference type="PANTHER" id="PTHR43070:SF5">
    <property type="entry name" value="HOMOSERINE DEHYDROGENASE"/>
    <property type="match status" value="1"/>
</dbReference>
<dbReference type="InterPro" id="IPR049638">
    <property type="entry name" value="AK-HD"/>
</dbReference>
<dbReference type="PROSITE" id="PS00324">
    <property type="entry name" value="ASPARTOKINASE"/>
    <property type="match status" value="1"/>
</dbReference>
<evidence type="ECO:0000256" key="4">
    <source>
        <dbReference type="ARBA" id="ARBA00005056"/>
    </source>
</evidence>
<dbReference type="InterPro" id="IPR036291">
    <property type="entry name" value="NAD(P)-bd_dom_sf"/>
</dbReference>
<evidence type="ECO:0000256" key="9">
    <source>
        <dbReference type="ARBA" id="ARBA00011881"/>
    </source>
</evidence>
<dbReference type="SUPFAM" id="SSF55347">
    <property type="entry name" value="Glyceraldehyde-3-phosphate dehydrogenase-like, C-terminal domain"/>
    <property type="match status" value="1"/>
</dbReference>
<evidence type="ECO:0000259" key="31">
    <source>
        <dbReference type="Pfam" id="PF22468"/>
    </source>
</evidence>
<evidence type="ECO:0000256" key="11">
    <source>
        <dbReference type="ARBA" id="ARBA00022679"/>
    </source>
</evidence>
<feature type="domain" description="Aspartokinase ACT" evidence="31">
    <location>
        <begin position="312"/>
        <end position="372"/>
    </location>
</feature>
<comment type="pathway">
    <text evidence="2">Amino-acid biosynthesis; L-lysine biosynthesis via DAP pathway; (S)-tetrahydrodipicolinate from L-aspartate: step 1/4.</text>
</comment>
<dbReference type="GO" id="GO:0009090">
    <property type="term" value="P:homoserine biosynthetic process"/>
    <property type="evidence" value="ECO:0007669"/>
    <property type="project" value="UniProtKB-ARBA"/>
</dbReference>
<dbReference type="EMBL" id="DVLC01000131">
    <property type="protein sequence ID" value="HIT47639.1"/>
    <property type="molecule type" value="Genomic_DNA"/>
</dbReference>
<evidence type="ECO:0000256" key="2">
    <source>
        <dbReference type="ARBA" id="ARBA00004766"/>
    </source>
</evidence>
<dbReference type="GO" id="GO:0009089">
    <property type="term" value="P:lysine biosynthetic process via diaminopimelate"/>
    <property type="evidence" value="ECO:0007669"/>
    <property type="project" value="UniProtKB-ARBA"/>
</dbReference>
<comment type="pathway">
    <text evidence="3">Amino-acid biosynthesis; L-methionine biosynthesis via de novo pathway; L-homoserine from L-aspartate: step 1/3.</text>
</comment>
<dbReference type="SUPFAM" id="SSF53633">
    <property type="entry name" value="Carbamate kinase-like"/>
    <property type="match status" value="1"/>
</dbReference>
<evidence type="ECO:0000256" key="15">
    <source>
        <dbReference type="ARBA" id="ARBA00022777"/>
    </source>
</evidence>
<gene>
    <name evidence="32" type="primary">thrA</name>
    <name evidence="32" type="ORF">IAC35_07270</name>
</gene>
<evidence type="ECO:0000259" key="28">
    <source>
        <dbReference type="Pfam" id="PF00696"/>
    </source>
</evidence>
<dbReference type="SUPFAM" id="SSF55021">
    <property type="entry name" value="ACT-like"/>
    <property type="match status" value="2"/>
</dbReference>
<evidence type="ECO:0000256" key="17">
    <source>
        <dbReference type="ARBA" id="ARBA00022857"/>
    </source>
</evidence>
<evidence type="ECO:0000256" key="12">
    <source>
        <dbReference type="ARBA" id="ARBA00022697"/>
    </source>
</evidence>
<evidence type="ECO:0000256" key="23">
    <source>
        <dbReference type="ARBA" id="ARBA00023268"/>
    </source>
</evidence>
<dbReference type="NCBIfam" id="TIGR00657">
    <property type="entry name" value="asp_kinases"/>
    <property type="match status" value="1"/>
</dbReference>
<keyword evidence="16" id="KW-0067">ATP-binding</keyword>
<dbReference type="InterPro" id="IPR045865">
    <property type="entry name" value="ACT-like_dom_sf"/>
</dbReference>
<keyword evidence="17" id="KW-0521">NADP</keyword>
<dbReference type="PROSITE" id="PS01042">
    <property type="entry name" value="HOMOSER_DHGENASE"/>
    <property type="match status" value="1"/>
</dbReference>
<comment type="subunit">
    <text evidence="9">Homotetramer.</text>
</comment>
<reference evidence="32" key="2">
    <citation type="journal article" date="2021" name="PeerJ">
        <title>Extensive microbial diversity within the chicken gut microbiome revealed by metagenomics and culture.</title>
        <authorList>
            <person name="Gilroy R."/>
            <person name="Ravi A."/>
            <person name="Getino M."/>
            <person name="Pursley I."/>
            <person name="Horton D.L."/>
            <person name="Alikhan N.F."/>
            <person name="Baker D."/>
            <person name="Gharbi K."/>
            <person name="Hall N."/>
            <person name="Watson M."/>
            <person name="Adriaenssens E.M."/>
            <person name="Foster-Nyarko E."/>
            <person name="Jarju S."/>
            <person name="Secka A."/>
            <person name="Antonio M."/>
            <person name="Oren A."/>
            <person name="Chaudhuri R.R."/>
            <person name="La Ragione R."/>
            <person name="Hildebrand F."/>
            <person name="Pallen M.J."/>
        </authorList>
    </citation>
    <scope>NUCLEOTIDE SEQUENCE</scope>
    <source>
        <strain evidence="32">ChiHecec2B26-709</strain>
    </source>
</reference>
<keyword evidence="19" id="KW-0520">NAD</keyword>
<accession>A0A9D1GPR1</accession>
<keyword evidence="21" id="KW-0457">Lysine biosynthesis</keyword>
<organism evidence="32 33">
    <name type="scientific">Candidatus Cryptobacteroides merdipullorum</name>
    <dbReference type="NCBI Taxonomy" id="2840771"/>
    <lineage>
        <taxon>Bacteria</taxon>
        <taxon>Pseudomonadati</taxon>
        <taxon>Bacteroidota</taxon>
        <taxon>Bacteroidia</taxon>
        <taxon>Bacteroidales</taxon>
        <taxon>Candidatus Cryptobacteroides</taxon>
    </lineage>
</organism>
<evidence type="ECO:0000256" key="5">
    <source>
        <dbReference type="ARBA" id="ARBA00005062"/>
    </source>
</evidence>
<reference evidence="32" key="1">
    <citation type="submission" date="2020-10" db="EMBL/GenBank/DDBJ databases">
        <authorList>
            <person name="Gilroy R."/>
        </authorList>
    </citation>
    <scope>NUCLEOTIDE SEQUENCE</scope>
    <source>
        <strain evidence="32">ChiHecec2B26-709</strain>
    </source>
</reference>
<comment type="caution">
    <text evidence="32">The sequence shown here is derived from an EMBL/GenBank/DDBJ whole genome shotgun (WGS) entry which is preliminary data.</text>
</comment>
<keyword evidence="12" id="KW-0791">Threonine biosynthesis</keyword>
<keyword evidence="13" id="KW-0479">Metal-binding</keyword>
<dbReference type="FunFam" id="3.30.2130.10:FF:000001">
    <property type="entry name" value="Bifunctional aspartokinase/homoserine dehydrogenase"/>
    <property type="match status" value="1"/>
</dbReference>
<evidence type="ECO:0000256" key="10">
    <source>
        <dbReference type="ARBA" id="ARBA00022605"/>
    </source>
</evidence>
<dbReference type="CDD" id="cd04921">
    <property type="entry name" value="ACT_AKi-HSDH-ThrA-like_1"/>
    <property type="match status" value="1"/>
</dbReference>
<evidence type="ECO:0000256" key="16">
    <source>
        <dbReference type="ARBA" id="ARBA00022840"/>
    </source>
</evidence>
<evidence type="ECO:0000256" key="8">
    <source>
        <dbReference type="ARBA" id="ARBA00010046"/>
    </source>
</evidence>
<feature type="domain" description="Aspartate/homoserine dehydrogenase NAD-binding" evidence="30">
    <location>
        <begin position="467"/>
        <end position="601"/>
    </location>
</feature>
<comment type="pathway">
    <text evidence="5">Amino-acid biosynthesis; L-methionine biosynthesis via de novo pathway; L-homoserine from L-aspartate: step 3/3.</text>
</comment>
<dbReference type="GO" id="GO:0009086">
    <property type="term" value="P:methionine biosynthetic process"/>
    <property type="evidence" value="ECO:0007669"/>
    <property type="project" value="UniProtKB-KW"/>
</dbReference>
<comment type="similarity">
    <text evidence="7">In the C-terminal section; belongs to the homoserine dehydrogenase family.</text>
</comment>
<keyword evidence="14" id="KW-0547">Nucleotide-binding</keyword>
<evidence type="ECO:0000313" key="33">
    <source>
        <dbReference type="Proteomes" id="UP000886881"/>
    </source>
</evidence>
<dbReference type="InterPro" id="IPR011147">
    <property type="entry name" value="Bifunc_Aspkin/hSer_DH"/>
</dbReference>
<dbReference type="Pfam" id="PF00742">
    <property type="entry name" value="Homoserine_dh"/>
    <property type="match status" value="1"/>
</dbReference>
<evidence type="ECO:0000256" key="1">
    <source>
        <dbReference type="ARBA" id="ARBA00001920"/>
    </source>
</evidence>
<evidence type="ECO:0000256" key="3">
    <source>
        <dbReference type="ARBA" id="ARBA00004986"/>
    </source>
</evidence>
<feature type="domain" description="Aspartokinase ACT" evidence="31">
    <location>
        <begin position="393"/>
        <end position="453"/>
    </location>
</feature>
<dbReference type="Gene3D" id="3.30.2130.10">
    <property type="entry name" value="VC0802-like"/>
    <property type="match status" value="1"/>
</dbReference>
<dbReference type="GO" id="GO:0009088">
    <property type="term" value="P:threonine biosynthetic process"/>
    <property type="evidence" value="ECO:0007669"/>
    <property type="project" value="UniProtKB-KW"/>
</dbReference>
<comment type="catalytic activity">
    <reaction evidence="25">
        <text>L-aspartate + ATP = 4-phospho-L-aspartate + ADP</text>
        <dbReference type="Rhea" id="RHEA:23776"/>
        <dbReference type="ChEBI" id="CHEBI:29991"/>
        <dbReference type="ChEBI" id="CHEBI:30616"/>
        <dbReference type="ChEBI" id="CHEBI:57535"/>
        <dbReference type="ChEBI" id="CHEBI:456216"/>
        <dbReference type="EC" id="2.7.2.4"/>
    </reaction>
    <physiologicalReaction direction="left-to-right" evidence="25">
        <dbReference type="Rhea" id="RHEA:23777"/>
    </physiologicalReaction>
</comment>
<evidence type="ECO:0000256" key="22">
    <source>
        <dbReference type="ARBA" id="ARBA00023167"/>
    </source>
</evidence>
<comment type="similarity">
    <text evidence="8">In the N-terminal section; belongs to the aspartokinase family.</text>
</comment>
<keyword evidence="15 32" id="KW-0418">Kinase</keyword>
<keyword evidence="22" id="KW-0486">Methionine biosynthesis</keyword>
<dbReference type="Gene3D" id="3.40.50.720">
    <property type="entry name" value="NAD(P)-binding Rossmann-like Domain"/>
    <property type="match status" value="1"/>
</dbReference>
<evidence type="ECO:0000256" key="26">
    <source>
        <dbReference type="ARBA" id="ARBA00048841"/>
    </source>
</evidence>
<dbReference type="FunFam" id="3.30.360.10:FF:000006">
    <property type="entry name" value="Bifunctional aspartokinase/homoserine dehydrogenase"/>
    <property type="match status" value="1"/>
</dbReference>
<dbReference type="InterPro" id="IPR001341">
    <property type="entry name" value="Asp_kinase"/>
</dbReference>
<sequence>MKVLKFGGTSVGTPESILKVMEIVASRDEATVVVVSALGGVTDQLIRSARLAEEGDPSFRDEIATMRERHVSVCREVVPAGRRSEVEAELNIMLDRLSSICEGVFLLQVLPAKTLDEVVSFGERMSSQIISAAIPGAELYDALTFIRTIVQRGENVVDMDATFRLIRDAFGRSREAAAVVPGFIARDSVSGDITNLGRGGSDYTASLIAAALDAEQLEIWTDVDGFMTADPRIIRTSYVIEEMSYAEAMELCNFGAKVIYPPTLYPVCAKGIPILIKNTFNPDAPGTTVKRDCSADGRLIRGISSIDDICLITLTGTSMVGIVGIDSRIFRVLAEENISAFLVSQSASETGITIGVSRSDAVLAAEVINREFSSETASGAMLPVRIEYELAAVAVVGENMKYHAGIAGKLFGTLGRNGISVIACAQGSSESNISFIVNRKNLRKALNVIHDSFFLSEYQELNIFVCGVGTVGGKLLEQLASQRGKLMEERNLKINIVGIARSSRAIFNRDGISLDDWKEKLAGGMEIDPRKLRDEVIGMNIFNPVFVDCTASEDIAGLYEDFFTHNISVVAANKVAASSDYTVYRRLKDTALRHGVKFLFETNVGAGLPIINTINDLCNSGDRILKLEAVLSGTLNFIFNTISADIPFSRAVRMAQEQGFSEPDPRIDLSGKDVMRKLVILSREAGYEVNLEDVEAHLFIPDELFRCPMEEFWQKLPSLDAEFEARRQRLETEHKRLRFVASMEHGKCSVGLREVDSSHSFYVLDGSNNIIRLTTERYNRHPMLIQGYGAGADVTAAGVFADIMSVANI</sequence>
<comment type="function">
    <text evidence="24">Bifunctional aspartate kinase and homoserine dehydrogenase that catalyzes the first and the third steps toward the synthesis of lysine, methionine and threonine from aspartate.</text>
</comment>
<comment type="pathway">
    <text evidence="4">Amino-acid biosynthesis; L-threonine biosynthesis; L-threonine from L-aspartate: step 3/5.</text>
</comment>
<dbReference type="AlphaFoldDB" id="A0A9D1GPR1"/>
<comment type="catalytic activity">
    <reaction evidence="27">
        <text>L-homoserine + NAD(+) = L-aspartate 4-semialdehyde + NADH + H(+)</text>
        <dbReference type="Rhea" id="RHEA:15757"/>
        <dbReference type="ChEBI" id="CHEBI:15378"/>
        <dbReference type="ChEBI" id="CHEBI:57476"/>
        <dbReference type="ChEBI" id="CHEBI:57540"/>
        <dbReference type="ChEBI" id="CHEBI:57945"/>
        <dbReference type="ChEBI" id="CHEBI:537519"/>
        <dbReference type="EC" id="1.1.1.3"/>
    </reaction>
    <physiologicalReaction direction="right-to-left" evidence="27">
        <dbReference type="Rhea" id="RHEA:15759"/>
    </physiologicalReaction>
</comment>
<evidence type="ECO:0000256" key="25">
    <source>
        <dbReference type="ARBA" id="ARBA00048561"/>
    </source>
</evidence>
<evidence type="ECO:0000256" key="24">
    <source>
        <dbReference type="ARBA" id="ARBA00044938"/>
    </source>
</evidence>
<name>A0A9D1GPR1_9BACT</name>
<comment type="cofactor">
    <cofactor evidence="1">
        <name>a metal cation</name>
        <dbReference type="ChEBI" id="CHEBI:25213"/>
    </cofactor>
</comment>
<dbReference type="SUPFAM" id="SSF51735">
    <property type="entry name" value="NAD(P)-binding Rossmann-fold domains"/>
    <property type="match status" value="1"/>
</dbReference>
<dbReference type="Gene3D" id="3.30.360.10">
    <property type="entry name" value="Dihydrodipicolinate Reductase, domain 2"/>
    <property type="match status" value="1"/>
</dbReference>
<dbReference type="PIRSF" id="PIRSF000727">
    <property type="entry name" value="ThrA"/>
    <property type="match status" value="1"/>
</dbReference>
<dbReference type="EC" id="2.7.2.4" evidence="32"/>
<dbReference type="Proteomes" id="UP000886881">
    <property type="component" value="Unassembled WGS sequence"/>
</dbReference>
<dbReference type="Pfam" id="PF22468">
    <property type="entry name" value="ACT_9"/>
    <property type="match status" value="2"/>
</dbReference>
<proteinExistence type="inferred from homology"/>